<organism evidence="2 3">
    <name type="scientific">Reinekea thalattae</name>
    <dbReference type="NCBI Taxonomy" id="2593301"/>
    <lineage>
        <taxon>Bacteria</taxon>
        <taxon>Pseudomonadati</taxon>
        <taxon>Pseudomonadota</taxon>
        <taxon>Gammaproteobacteria</taxon>
        <taxon>Oceanospirillales</taxon>
        <taxon>Saccharospirillaceae</taxon>
        <taxon>Reinekea</taxon>
    </lineage>
</organism>
<dbReference type="InterPro" id="IPR002545">
    <property type="entry name" value="CheW-lke_dom"/>
</dbReference>
<reference evidence="2 3" key="1">
    <citation type="submission" date="2019-07" db="EMBL/GenBank/DDBJ databases">
        <title>Reinekea sp. strain SSH23 genome sequencing and assembly.</title>
        <authorList>
            <person name="Kim I."/>
        </authorList>
    </citation>
    <scope>NUCLEOTIDE SEQUENCE [LARGE SCALE GENOMIC DNA]</scope>
    <source>
        <strain evidence="2 3">SSH23</strain>
    </source>
</reference>
<sequence>MSELPSTINQTASEHGEDSTDLAAQENWRALRFQAAGCRLAASIEGVVELIKLPVYTRLPNVQPWLLGVSNIRGHLVPLFDLSLFFCRQSRAIENQRRLLIIEHNTQLTGLVVDKFEGMRDCTDAQEPSPQSELPVAMQAFVSGQVKSEGMLWHRFDAERLLNHAAFTEVSVYNEIINE</sequence>
<dbReference type="InterPro" id="IPR039315">
    <property type="entry name" value="CheW"/>
</dbReference>
<dbReference type="GO" id="GO:0005829">
    <property type="term" value="C:cytosol"/>
    <property type="evidence" value="ECO:0007669"/>
    <property type="project" value="TreeGrafter"/>
</dbReference>
<protein>
    <submittedName>
        <fullName evidence="2">Purine-binding chemotaxis protein CheW</fullName>
    </submittedName>
</protein>
<dbReference type="PANTHER" id="PTHR22617:SF43">
    <property type="entry name" value="PROTEIN PILI"/>
    <property type="match status" value="1"/>
</dbReference>
<evidence type="ECO:0000259" key="1">
    <source>
        <dbReference type="PROSITE" id="PS50851"/>
    </source>
</evidence>
<dbReference type="PANTHER" id="PTHR22617">
    <property type="entry name" value="CHEMOTAXIS SENSOR HISTIDINE KINASE-RELATED"/>
    <property type="match status" value="1"/>
</dbReference>
<keyword evidence="3" id="KW-1185">Reference proteome</keyword>
<dbReference type="PROSITE" id="PS50851">
    <property type="entry name" value="CHEW"/>
    <property type="match status" value="1"/>
</dbReference>
<dbReference type="Proteomes" id="UP000321764">
    <property type="component" value="Unassembled WGS sequence"/>
</dbReference>
<name>A0A5C8Z8A7_9GAMM</name>
<dbReference type="RefSeq" id="WP_147713743.1">
    <property type="nucleotide sequence ID" value="NZ_VKAD01000001.1"/>
</dbReference>
<dbReference type="GO" id="GO:0006935">
    <property type="term" value="P:chemotaxis"/>
    <property type="evidence" value="ECO:0007669"/>
    <property type="project" value="InterPro"/>
</dbReference>
<dbReference type="OrthoDB" id="5298045at2"/>
<evidence type="ECO:0000313" key="3">
    <source>
        <dbReference type="Proteomes" id="UP000321764"/>
    </source>
</evidence>
<comment type="caution">
    <text evidence="2">The sequence shown here is derived from an EMBL/GenBank/DDBJ whole genome shotgun (WGS) entry which is preliminary data.</text>
</comment>
<dbReference type="GO" id="GO:0007165">
    <property type="term" value="P:signal transduction"/>
    <property type="evidence" value="ECO:0007669"/>
    <property type="project" value="InterPro"/>
</dbReference>
<dbReference type="SUPFAM" id="SSF50341">
    <property type="entry name" value="CheW-like"/>
    <property type="match status" value="1"/>
</dbReference>
<evidence type="ECO:0000313" key="2">
    <source>
        <dbReference type="EMBL" id="TXR54345.1"/>
    </source>
</evidence>
<dbReference type="Gene3D" id="2.30.30.40">
    <property type="entry name" value="SH3 Domains"/>
    <property type="match status" value="1"/>
</dbReference>
<gene>
    <name evidence="2" type="ORF">FME95_07360</name>
</gene>
<dbReference type="SMART" id="SM00260">
    <property type="entry name" value="CheW"/>
    <property type="match status" value="1"/>
</dbReference>
<feature type="domain" description="CheW-like" evidence="1">
    <location>
        <begin position="27"/>
        <end position="167"/>
    </location>
</feature>
<dbReference type="AlphaFoldDB" id="A0A5C8Z8A7"/>
<proteinExistence type="predicted"/>
<dbReference type="EMBL" id="VKAD01000001">
    <property type="protein sequence ID" value="TXR54345.1"/>
    <property type="molecule type" value="Genomic_DNA"/>
</dbReference>
<dbReference type="InterPro" id="IPR036061">
    <property type="entry name" value="CheW-like_dom_sf"/>
</dbReference>
<accession>A0A5C8Z8A7</accession>
<dbReference type="Pfam" id="PF01584">
    <property type="entry name" value="CheW"/>
    <property type="match status" value="1"/>
</dbReference>
<dbReference type="Gene3D" id="2.40.50.180">
    <property type="entry name" value="CheA-289, Domain 4"/>
    <property type="match status" value="1"/>
</dbReference>